<dbReference type="InterPro" id="IPR036179">
    <property type="entry name" value="Ig-like_dom_sf"/>
</dbReference>
<dbReference type="GO" id="GO:0098609">
    <property type="term" value="P:cell-cell adhesion"/>
    <property type="evidence" value="ECO:0007669"/>
    <property type="project" value="TreeGrafter"/>
</dbReference>
<dbReference type="PANTHER" id="PTHR11640">
    <property type="entry name" value="NEPHRIN"/>
    <property type="match status" value="1"/>
</dbReference>
<evidence type="ECO:0000256" key="1">
    <source>
        <dbReference type="ARBA" id="ARBA00004479"/>
    </source>
</evidence>
<evidence type="ECO:0000256" key="3">
    <source>
        <dbReference type="ARBA" id="ARBA00023157"/>
    </source>
</evidence>
<reference evidence="8" key="2">
    <citation type="submission" date="2015-06" db="UniProtKB">
        <authorList>
            <consortium name="EnsemblMetazoa"/>
        </authorList>
    </citation>
    <scope>IDENTIFICATION</scope>
</reference>
<dbReference type="GO" id="GO:0005911">
    <property type="term" value="C:cell-cell junction"/>
    <property type="evidence" value="ECO:0007669"/>
    <property type="project" value="TreeGrafter"/>
</dbReference>
<feature type="domain" description="Ig-like" evidence="7">
    <location>
        <begin position="70"/>
        <end position="148"/>
    </location>
</feature>
<dbReference type="InterPro" id="IPR007110">
    <property type="entry name" value="Ig-like_dom"/>
</dbReference>
<dbReference type="EMBL" id="CAQQ02124714">
    <property type="status" value="NOT_ANNOTATED_CDS"/>
    <property type="molecule type" value="Genomic_DNA"/>
</dbReference>
<dbReference type="Proteomes" id="UP000015102">
    <property type="component" value="Unassembled WGS sequence"/>
</dbReference>
<evidence type="ECO:0000313" key="8">
    <source>
        <dbReference type="EnsemblMetazoa" id="MESCA007390-PA"/>
    </source>
</evidence>
<comment type="subcellular location">
    <subcellularLocation>
        <location evidence="1">Membrane</location>
        <topology evidence="1">Single-pass type I membrane protein</topology>
    </subcellularLocation>
</comment>
<evidence type="ECO:0000256" key="5">
    <source>
        <dbReference type="ARBA" id="ARBA00023319"/>
    </source>
</evidence>
<dbReference type="CDD" id="cd00096">
    <property type="entry name" value="Ig"/>
    <property type="match status" value="1"/>
</dbReference>
<dbReference type="GO" id="GO:0005886">
    <property type="term" value="C:plasma membrane"/>
    <property type="evidence" value="ECO:0007669"/>
    <property type="project" value="TreeGrafter"/>
</dbReference>
<protein>
    <recommendedName>
        <fullName evidence="7">Ig-like domain-containing protein</fullName>
    </recommendedName>
</protein>
<dbReference type="AlphaFoldDB" id="T1GUH7"/>
<dbReference type="SMART" id="SM00408">
    <property type="entry name" value="IGc2"/>
    <property type="match status" value="1"/>
</dbReference>
<evidence type="ECO:0000313" key="9">
    <source>
        <dbReference type="Proteomes" id="UP000015102"/>
    </source>
</evidence>
<reference evidence="9" key="1">
    <citation type="submission" date="2013-02" db="EMBL/GenBank/DDBJ databases">
        <authorList>
            <person name="Hughes D."/>
        </authorList>
    </citation>
    <scope>NUCLEOTIDE SEQUENCE</scope>
    <source>
        <strain>Durham</strain>
        <strain evidence="9">NC isolate 2 -- Noor lab</strain>
    </source>
</reference>
<dbReference type="EnsemblMetazoa" id="MESCA007390-RA">
    <property type="protein sequence ID" value="MESCA007390-PA"/>
    <property type="gene ID" value="MESCA007390"/>
</dbReference>
<dbReference type="PANTHER" id="PTHR11640:SF154">
    <property type="entry name" value="IRREGULAR CHIASM C-ROUGHEST PROTEIN-LIKE PROTEIN"/>
    <property type="match status" value="1"/>
</dbReference>
<dbReference type="GO" id="GO:0050839">
    <property type="term" value="F:cell adhesion molecule binding"/>
    <property type="evidence" value="ECO:0007669"/>
    <property type="project" value="TreeGrafter"/>
</dbReference>
<keyword evidence="5" id="KW-0393">Immunoglobulin domain</keyword>
<evidence type="ECO:0000256" key="4">
    <source>
        <dbReference type="ARBA" id="ARBA00023180"/>
    </source>
</evidence>
<dbReference type="SUPFAM" id="SSF48726">
    <property type="entry name" value="Immunoglobulin"/>
    <property type="match status" value="2"/>
</dbReference>
<feature type="region of interest" description="Disordered" evidence="6">
    <location>
        <begin position="1"/>
        <end position="25"/>
    </location>
</feature>
<dbReference type="SMART" id="SM00409">
    <property type="entry name" value="IG"/>
    <property type="match status" value="1"/>
</dbReference>
<evidence type="ECO:0000256" key="2">
    <source>
        <dbReference type="ARBA" id="ARBA00023136"/>
    </source>
</evidence>
<dbReference type="InterPro" id="IPR051275">
    <property type="entry name" value="Cell_adhesion_signaling"/>
</dbReference>
<dbReference type="PROSITE" id="PS50835">
    <property type="entry name" value="IG_LIKE"/>
    <property type="match status" value="1"/>
</dbReference>
<dbReference type="InterPro" id="IPR003599">
    <property type="entry name" value="Ig_sub"/>
</dbReference>
<evidence type="ECO:0000256" key="6">
    <source>
        <dbReference type="SAM" id="MobiDB-lite"/>
    </source>
</evidence>
<keyword evidence="9" id="KW-1185">Reference proteome</keyword>
<proteinExistence type="predicted"/>
<keyword evidence="4" id="KW-0325">Glycoprotein</keyword>
<dbReference type="Pfam" id="PF13927">
    <property type="entry name" value="Ig_3"/>
    <property type="match status" value="1"/>
</dbReference>
<dbReference type="InterPro" id="IPR013783">
    <property type="entry name" value="Ig-like_fold"/>
</dbReference>
<evidence type="ECO:0000259" key="7">
    <source>
        <dbReference type="PROSITE" id="PS50835"/>
    </source>
</evidence>
<dbReference type="HOGENOM" id="CLU_1708741_0_0_1"/>
<organism evidence="8 9">
    <name type="scientific">Megaselia scalaris</name>
    <name type="common">Humpbacked fly</name>
    <name type="synonym">Phora scalaris</name>
    <dbReference type="NCBI Taxonomy" id="36166"/>
    <lineage>
        <taxon>Eukaryota</taxon>
        <taxon>Metazoa</taxon>
        <taxon>Ecdysozoa</taxon>
        <taxon>Arthropoda</taxon>
        <taxon>Hexapoda</taxon>
        <taxon>Insecta</taxon>
        <taxon>Pterygota</taxon>
        <taxon>Neoptera</taxon>
        <taxon>Endopterygota</taxon>
        <taxon>Diptera</taxon>
        <taxon>Brachycera</taxon>
        <taxon>Muscomorpha</taxon>
        <taxon>Platypezoidea</taxon>
        <taxon>Phoridae</taxon>
        <taxon>Megaseliini</taxon>
        <taxon>Megaselia</taxon>
    </lineage>
</organism>
<keyword evidence="2" id="KW-0472">Membrane</keyword>
<accession>T1GUH7</accession>
<sequence length="154" mass="16868">FTGDQELTPIGPQVNATEPDNSRTWSASSVVQVPAVRERHGDLLRCVAYHESYSAKSVSVEAKMDIKYAPTIRLIGAPSVDLEDENDSLTLRCISDANPPASIVWRRAGRSEIASLQETLILRPVSRRDAGLYTCQAQNTVGTSEQLSIQLDVK</sequence>
<feature type="compositionally biased region" description="Polar residues" evidence="6">
    <location>
        <begin position="14"/>
        <end position="25"/>
    </location>
</feature>
<keyword evidence="3" id="KW-1015">Disulfide bond</keyword>
<dbReference type="InterPro" id="IPR003598">
    <property type="entry name" value="Ig_sub2"/>
</dbReference>
<name>T1GUH7_MEGSC</name>
<dbReference type="Gene3D" id="2.60.40.10">
    <property type="entry name" value="Immunoglobulins"/>
    <property type="match status" value="2"/>
</dbReference>
<dbReference type="EMBL" id="CAQQ02124713">
    <property type="status" value="NOT_ANNOTATED_CDS"/>
    <property type="molecule type" value="Genomic_DNA"/>
</dbReference>